<proteinExistence type="predicted"/>
<feature type="compositionally biased region" description="Basic and acidic residues" evidence="2">
    <location>
        <begin position="940"/>
        <end position="952"/>
    </location>
</feature>
<evidence type="ECO:0000256" key="2">
    <source>
        <dbReference type="SAM" id="MobiDB-lite"/>
    </source>
</evidence>
<dbReference type="PROSITE" id="PS51194">
    <property type="entry name" value="HELICASE_CTER"/>
    <property type="match status" value="1"/>
</dbReference>
<gene>
    <name evidence="5" type="ORF">MDOR_19500</name>
</gene>
<accession>A0A7I7VTJ2</accession>
<feature type="compositionally biased region" description="Polar residues" evidence="2">
    <location>
        <begin position="958"/>
        <end position="973"/>
    </location>
</feature>
<dbReference type="SMART" id="SM00490">
    <property type="entry name" value="HELICc"/>
    <property type="match status" value="1"/>
</dbReference>
<name>A0A7I7VTJ2_9MYCO</name>
<dbReference type="InterPro" id="IPR001650">
    <property type="entry name" value="Helicase_C-like"/>
</dbReference>
<dbReference type="Gene3D" id="3.40.50.10810">
    <property type="entry name" value="Tandem AAA-ATPase domain"/>
    <property type="match status" value="1"/>
</dbReference>
<reference evidence="5 6" key="1">
    <citation type="journal article" date="2019" name="Emerg. Microbes Infect.">
        <title>Comprehensive subspecies identification of 175 nontuberculous mycobacteria species based on 7547 genomic profiles.</title>
        <authorList>
            <person name="Matsumoto Y."/>
            <person name="Kinjo T."/>
            <person name="Motooka D."/>
            <person name="Nabeya D."/>
            <person name="Jung N."/>
            <person name="Uechi K."/>
            <person name="Horii T."/>
            <person name="Iida T."/>
            <person name="Fujita J."/>
            <person name="Nakamura S."/>
        </authorList>
    </citation>
    <scope>NUCLEOTIDE SEQUENCE [LARGE SCALE GENOMIC DNA]</scope>
    <source>
        <strain evidence="5 6">JCM 12405</strain>
    </source>
</reference>
<dbReference type="CDD" id="cd18793">
    <property type="entry name" value="SF2_C_SNF"/>
    <property type="match status" value="1"/>
</dbReference>
<evidence type="ECO:0000313" key="6">
    <source>
        <dbReference type="Proteomes" id="UP000467201"/>
    </source>
</evidence>
<evidence type="ECO:0000259" key="4">
    <source>
        <dbReference type="PROSITE" id="PS51194"/>
    </source>
</evidence>
<dbReference type="EMBL" id="AP022605">
    <property type="protein sequence ID" value="BBZ07781.1"/>
    <property type="molecule type" value="Genomic_DNA"/>
</dbReference>
<dbReference type="RefSeq" id="WP_082947931.1">
    <property type="nucleotide sequence ID" value="NZ_AP022605.1"/>
</dbReference>
<dbReference type="KEGG" id="mdr:MDOR_19500"/>
<dbReference type="Pfam" id="PF00176">
    <property type="entry name" value="SNF2-rel_dom"/>
    <property type="match status" value="1"/>
</dbReference>
<dbReference type="InterPro" id="IPR014001">
    <property type="entry name" value="Helicase_ATP-bd"/>
</dbReference>
<dbReference type="PROSITE" id="PS51192">
    <property type="entry name" value="HELICASE_ATP_BIND_1"/>
    <property type="match status" value="1"/>
</dbReference>
<dbReference type="GO" id="GO:0005524">
    <property type="term" value="F:ATP binding"/>
    <property type="evidence" value="ECO:0007669"/>
    <property type="project" value="InterPro"/>
</dbReference>
<evidence type="ECO:0000256" key="1">
    <source>
        <dbReference type="ARBA" id="ARBA00022801"/>
    </source>
</evidence>
<feature type="domain" description="Helicase C-terminal" evidence="4">
    <location>
        <begin position="699"/>
        <end position="852"/>
    </location>
</feature>
<dbReference type="AlphaFoldDB" id="A0A7I7VTJ2"/>
<dbReference type="SUPFAM" id="SSF52540">
    <property type="entry name" value="P-loop containing nucleoside triphosphate hydrolases"/>
    <property type="match status" value="2"/>
</dbReference>
<protein>
    <recommendedName>
        <fullName evidence="7">Helicase SNF2</fullName>
    </recommendedName>
</protein>
<evidence type="ECO:0008006" key="7">
    <source>
        <dbReference type="Google" id="ProtNLM"/>
    </source>
</evidence>
<feature type="compositionally biased region" description="Polar residues" evidence="2">
    <location>
        <begin position="1158"/>
        <end position="1170"/>
    </location>
</feature>
<feature type="compositionally biased region" description="Pro residues" evidence="2">
    <location>
        <begin position="914"/>
        <end position="925"/>
    </location>
</feature>
<dbReference type="InterPro" id="IPR000330">
    <property type="entry name" value="SNF2_N"/>
</dbReference>
<feature type="domain" description="Helicase ATP-binding" evidence="3">
    <location>
        <begin position="458"/>
        <end position="618"/>
    </location>
</feature>
<dbReference type="CDD" id="cd17919">
    <property type="entry name" value="DEXHc_Snf"/>
    <property type="match status" value="1"/>
</dbReference>
<dbReference type="SMART" id="SM00487">
    <property type="entry name" value="DEXDc"/>
    <property type="match status" value="1"/>
</dbReference>
<dbReference type="OrthoDB" id="9760715at2"/>
<dbReference type="PANTHER" id="PTHR10799">
    <property type="entry name" value="SNF2/RAD54 HELICASE FAMILY"/>
    <property type="match status" value="1"/>
</dbReference>
<dbReference type="InterPro" id="IPR038718">
    <property type="entry name" value="SNF2-like_sf"/>
</dbReference>
<feature type="region of interest" description="Disordered" evidence="2">
    <location>
        <begin position="1141"/>
        <end position="1170"/>
    </location>
</feature>
<evidence type="ECO:0000313" key="5">
    <source>
        <dbReference type="EMBL" id="BBZ07781.1"/>
    </source>
</evidence>
<feature type="region of interest" description="Disordered" evidence="2">
    <location>
        <begin position="874"/>
        <end position="976"/>
    </location>
</feature>
<dbReference type="Proteomes" id="UP000467201">
    <property type="component" value="Chromosome"/>
</dbReference>
<dbReference type="GO" id="GO:0016787">
    <property type="term" value="F:hydrolase activity"/>
    <property type="evidence" value="ECO:0007669"/>
    <property type="project" value="UniProtKB-KW"/>
</dbReference>
<organism evidence="5 6">
    <name type="scientific">Mycolicibacterium doricum</name>
    <dbReference type="NCBI Taxonomy" id="126673"/>
    <lineage>
        <taxon>Bacteria</taxon>
        <taxon>Bacillati</taxon>
        <taxon>Actinomycetota</taxon>
        <taxon>Actinomycetes</taxon>
        <taxon>Mycobacteriales</taxon>
        <taxon>Mycobacteriaceae</taxon>
        <taxon>Mycolicibacterium</taxon>
    </lineage>
</organism>
<dbReference type="InterPro" id="IPR027417">
    <property type="entry name" value="P-loop_NTPase"/>
</dbReference>
<sequence length="1184" mass="130040">MGSDEQPSTSAIGDEIRGWVDAATAVTAARHEIAKAAVAQSAALRARTVKARRNNRYLWHVIPLRSTDQAVFQAAARSACLPPIHPDVQRELDRLTTEVAAATEDLRKVTGFGRLLMFGGTRDKANQAAQFLTDYRRWFLTSGIGQAIDQARPVDDQRIRALTVRDALADWVGFKQQLPDHGQTAALDDSTTFAILPNATAVIRRAAAEESKLRKSADDAGNKVRSKETDRMLADMSVERLREATRDKIRVGALTDNGITNVLAVLNNEGILEYFDGIGETSATRIRAAARTLRQNTFDEMPMRIDIKNRTPEHTEFLRRLRAWDAARRASTSSADMAIVEELAPVAAAIDNTVTHAIVIPTALSTVEDFRDAIKIVARSARAIADAQDAATSGDPWEDFLTRPADYFALLAELGFITEDDEKTHGDLPTEIIEAVRDFELKGDYLTASLRGYQSFAARFALVQRKVIIGDEMGLGKTVEAIAALAHLRAKGEHNFLVVCPAAVVTNWVREVTAKSKLPAHRLHGPDRQWAAKNWERNGGVGVTTFETLRWLNDEVSTPALSCVVVDEAHYIKNPDALRTQRTSQLIGSCERAILLTGTPLENRLDEFRNLVGYLRPDLVLDANEFAPKKFRRQVAPAYLRRNQEDVLTELPELVEVDEWMPMSGEDVAAYRAAVEQRNFMAMRQATMKQGLKSTKMQRLVEIVLEAEANGRRVVVFSHFLDVLRDIARHMPGRVFGPLTGSVAASQRQVLVDDFSAAKKGAVLVAQIVAGGVGLNIQAASVVVICEPQLKPTTEWQAIARAHRMGQLESVQVHRLLSEEGVDQRLREILATKKALFESFARESDMAASAPEAYDITEAELARDIIASERERLFGQPAQAAPARTPAETKIGDSTAVSEQPRRERPPASQRPSTPVPVIHPPPTPRSLAAEPGPSNQESARTREGTFADRPRRVAPQQKESPASLSAMPQATSPGLPALKTYPVFSEALSPISQTPADRIIDNIVRIVGVEGPVTGWRIHQVYRKSAGSGESHDEFSRLINRAISAAERRQRIVSENPFNQTGNKPRTFRLPSQSSAVARELGPRTIDIVPPSEVLQYCRNASAGKTLSENELVDRVGKLLRTRQVPTELRNAVIAALRRDAKASEQRVTSPARASALGSNGQGSQRSESLCPSCFTVHAGECA</sequence>
<keyword evidence="1" id="KW-0378">Hydrolase</keyword>
<dbReference type="InterPro" id="IPR049730">
    <property type="entry name" value="SNF2/RAD54-like_C"/>
</dbReference>
<evidence type="ECO:0000259" key="3">
    <source>
        <dbReference type="PROSITE" id="PS51192"/>
    </source>
</evidence>
<dbReference type="Gene3D" id="3.40.50.300">
    <property type="entry name" value="P-loop containing nucleotide triphosphate hydrolases"/>
    <property type="match status" value="1"/>
</dbReference>